<dbReference type="GO" id="GO:0000724">
    <property type="term" value="P:double-strand break repair via homologous recombination"/>
    <property type="evidence" value="ECO:0007669"/>
    <property type="project" value="InterPro"/>
</dbReference>
<dbReference type="OrthoDB" id="756301at2759"/>
<organism evidence="12 13">
    <name type="scientific">Wickerhamomyces mucosus</name>
    <dbReference type="NCBI Taxonomy" id="1378264"/>
    <lineage>
        <taxon>Eukaryota</taxon>
        <taxon>Fungi</taxon>
        <taxon>Dikarya</taxon>
        <taxon>Ascomycota</taxon>
        <taxon>Saccharomycotina</taxon>
        <taxon>Saccharomycetes</taxon>
        <taxon>Phaffomycetales</taxon>
        <taxon>Wickerhamomycetaceae</taxon>
        <taxon>Wickerhamomyces</taxon>
    </lineage>
</organism>
<keyword evidence="7" id="KW-0833">Ubl conjugation pathway</keyword>
<evidence type="ECO:0000256" key="2">
    <source>
        <dbReference type="ARBA" id="ARBA00004718"/>
    </source>
</evidence>
<comment type="caution">
    <text evidence="12">The sequence shown here is derived from an EMBL/GenBank/DDBJ whole genome shotgun (WGS) entry which is preliminary data.</text>
</comment>
<dbReference type="PANTHER" id="PTHR21330:SF1">
    <property type="entry name" value="E3 SUMO-PROTEIN LIGASE NSE2"/>
    <property type="match status" value="1"/>
</dbReference>
<comment type="similarity">
    <text evidence="3">Belongs to the NSE2 family.</text>
</comment>
<dbReference type="Gene3D" id="1.20.120.1010">
    <property type="match status" value="1"/>
</dbReference>
<dbReference type="InterPro" id="IPR026846">
    <property type="entry name" value="Nse2(Mms21)"/>
</dbReference>
<gene>
    <name evidence="12" type="ORF">WICMUC_002545</name>
</gene>
<evidence type="ECO:0000256" key="5">
    <source>
        <dbReference type="ARBA" id="ARBA00022723"/>
    </source>
</evidence>
<evidence type="ECO:0000259" key="11">
    <source>
        <dbReference type="PROSITE" id="PS51044"/>
    </source>
</evidence>
<dbReference type="InterPro" id="IPR013083">
    <property type="entry name" value="Znf_RING/FYVE/PHD"/>
</dbReference>
<dbReference type="Gene3D" id="3.30.40.10">
    <property type="entry name" value="Zinc/RING finger domain, C3HC4 (zinc finger)"/>
    <property type="match status" value="1"/>
</dbReference>
<dbReference type="Pfam" id="PF22326">
    <property type="entry name" value="MMS21_N"/>
    <property type="match status" value="1"/>
</dbReference>
<keyword evidence="6 10" id="KW-0863">Zinc-finger</keyword>
<sequence length="269" mass="30929">MELPQYFPLPSDTNFEKVKNLSIKDEELAGTEKDILDSAKYYLDLILEERGKTSSSIYKTDVLVDLLSSYEKLVKTRIESKYFSDRFNFVKNEIKQRSRTEEQISNKNIERFGVGNKTQSFSKILESKLEAQKHKISEQVIRQTIMQNPDYKFLKYAPFIIEDPLKPLPEENDGENDDLEVEGGIVDLKCPISYKLYEAPFISKVCSHVFDKTAIANTFSGTSKKCPIPGCGALLTVKDFAPDRVMELRVKSHKIHEKQKSKNSKIERL</sequence>
<dbReference type="SUPFAM" id="SSF57850">
    <property type="entry name" value="RING/U-box"/>
    <property type="match status" value="1"/>
</dbReference>
<keyword evidence="8" id="KW-0862">Zinc</keyword>
<dbReference type="GO" id="GO:0005634">
    <property type="term" value="C:nucleus"/>
    <property type="evidence" value="ECO:0007669"/>
    <property type="project" value="UniProtKB-SubCell"/>
</dbReference>
<dbReference type="GO" id="GO:0030915">
    <property type="term" value="C:Smc5-Smc6 complex"/>
    <property type="evidence" value="ECO:0007669"/>
    <property type="project" value="InterPro"/>
</dbReference>
<dbReference type="AlphaFoldDB" id="A0A9P8PNR2"/>
<reference evidence="12" key="2">
    <citation type="submission" date="2021-01" db="EMBL/GenBank/DDBJ databases">
        <authorList>
            <person name="Schikora-Tamarit M.A."/>
        </authorList>
    </citation>
    <scope>NUCLEOTIDE SEQUENCE</scope>
    <source>
        <strain evidence="12">CBS6341</strain>
    </source>
</reference>
<dbReference type="GO" id="GO:0008270">
    <property type="term" value="F:zinc ion binding"/>
    <property type="evidence" value="ECO:0007669"/>
    <property type="project" value="UniProtKB-KW"/>
</dbReference>
<dbReference type="CDD" id="cd16651">
    <property type="entry name" value="SPL-RING_NSE2"/>
    <property type="match status" value="1"/>
</dbReference>
<dbReference type="EMBL" id="JAEUBF010000734">
    <property type="protein sequence ID" value="KAH3675628.1"/>
    <property type="molecule type" value="Genomic_DNA"/>
</dbReference>
<dbReference type="InterPro" id="IPR004181">
    <property type="entry name" value="Znf_MIZ"/>
</dbReference>
<keyword evidence="9" id="KW-0539">Nucleus</keyword>
<dbReference type="Pfam" id="PF11789">
    <property type="entry name" value="zf-Nse"/>
    <property type="match status" value="1"/>
</dbReference>
<dbReference type="PANTHER" id="PTHR21330">
    <property type="entry name" value="E3 SUMO-PROTEIN LIGASE NSE2"/>
    <property type="match status" value="1"/>
</dbReference>
<evidence type="ECO:0000256" key="9">
    <source>
        <dbReference type="ARBA" id="ARBA00023242"/>
    </source>
</evidence>
<name>A0A9P8PNR2_9ASCO</name>
<dbReference type="GO" id="GO:0016925">
    <property type="term" value="P:protein sumoylation"/>
    <property type="evidence" value="ECO:0007669"/>
    <property type="project" value="TreeGrafter"/>
</dbReference>
<evidence type="ECO:0000256" key="7">
    <source>
        <dbReference type="ARBA" id="ARBA00022786"/>
    </source>
</evidence>
<protein>
    <recommendedName>
        <fullName evidence="11">SP-RING-type domain-containing protein</fullName>
    </recommendedName>
</protein>
<accession>A0A9P8PNR2</accession>
<evidence type="ECO:0000256" key="3">
    <source>
        <dbReference type="ARBA" id="ARBA00008212"/>
    </source>
</evidence>
<keyword evidence="13" id="KW-1185">Reference proteome</keyword>
<evidence type="ECO:0000313" key="13">
    <source>
        <dbReference type="Proteomes" id="UP000769528"/>
    </source>
</evidence>
<evidence type="ECO:0000256" key="4">
    <source>
        <dbReference type="ARBA" id="ARBA00022679"/>
    </source>
</evidence>
<dbReference type="Proteomes" id="UP000769528">
    <property type="component" value="Unassembled WGS sequence"/>
</dbReference>
<proteinExistence type="inferred from homology"/>
<dbReference type="InterPro" id="IPR054753">
    <property type="entry name" value="MMS21_N"/>
</dbReference>
<reference evidence="12" key="1">
    <citation type="journal article" date="2021" name="Open Biol.">
        <title>Shared evolutionary footprints suggest mitochondrial oxidative damage underlies multiple complex I losses in fungi.</title>
        <authorList>
            <person name="Schikora-Tamarit M.A."/>
            <person name="Marcet-Houben M."/>
            <person name="Nosek J."/>
            <person name="Gabaldon T."/>
        </authorList>
    </citation>
    <scope>NUCLEOTIDE SEQUENCE</scope>
    <source>
        <strain evidence="12">CBS6341</strain>
    </source>
</reference>
<dbReference type="GO" id="GO:0061665">
    <property type="term" value="F:SUMO ligase activity"/>
    <property type="evidence" value="ECO:0007669"/>
    <property type="project" value="TreeGrafter"/>
</dbReference>
<keyword evidence="4" id="KW-0808">Transferase</keyword>
<evidence type="ECO:0000256" key="6">
    <source>
        <dbReference type="ARBA" id="ARBA00022771"/>
    </source>
</evidence>
<keyword evidence="5" id="KW-0479">Metal-binding</keyword>
<evidence type="ECO:0000256" key="1">
    <source>
        <dbReference type="ARBA" id="ARBA00004123"/>
    </source>
</evidence>
<comment type="subcellular location">
    <subcellularLocation>
        <location evidence="1">Nucleus</location>
    </subcellularLocation>
</comment>
<evidence type="ECO:0000256" key="10">
    <source>
        <dbReference type="PROSITE-ProRule" id="PRU00452"/>
    </source>
</evidence>
<feature type="domain" description="SP-RING-type" evidence="11">
    <location>
        <begin position="175"/>
        <end position="261"/>
    </location>
</feature>
<comment type="pathway">
    <text evidence="2">Protein modification; protein sumoylation.</text>
</comment>
<dbReference type="PROSITE" id="PS51044">
    <property type="entry name" value="ZF_SP_RING"/>
    <property type="match status" value="1"/>
</dbReference>
<evidence type="ECO:0000313" key="12">
    <source>
        <dbReference type="EMBL" id="KAH3675628.1"/>
    </source>
</evidence>
<evidence type="ECO:0000256" key="8">
    <source>
        <dbReference type="ARBA" id="ARBA00022833"/>
    </source>
</evidence>